<proteinExistence type="predicted"/>
<dbReference type="AlphaFoldDB" id="A0A0S2DJI2"/>
<dbReference type="PATRIC" id="fig|69.6.peg.3290"/>
<evidence type="ECO:0000313" key="1">
    <source>
        <dbReference type="EMBL" id="ALN58686.1"/>
    </source>
</evidence>
<organism evidence="1 2">
    <name type="scientific">Lysobacter enzymogenes</name>
    <dbReference type="NCBI Taxonomy" id="69"/>
    <lineage>
        <taxon>Bacteria</taxon>
        <taxon>Pseudomonadati</taxon>
        <taxon>Pseudomonadota</taxon>
        <taxon>Gammaproteobacteria</taxon>
        <taxon>Lysobacterales</taxon>
        <taxon>Lysobacteraceae</taxon>
        <taxon>Lysobacter</taxon>
    </lineage>
</organism>
<accession>A0A0S2DJI2</accession>
<sequence length="39" mass="4517">MKCEVAPGRIASLRFACERMQGRSARLSYRLSARRMMAR</sequence>
<dbReference type="STRING" id="69.GLE_3340"/>
<dbReference type="EMBL" id="CP013140">
    <property type="protein sequence ID" value="ALN58686.1"/>
    <property type="molecule type" value="Genomic_DNA"/>
</dbReference>
<dbReference type="Proteomes" id="UP000061569">
    <property type="component" value="Chromosome"/>
</dbReference>
<gene>
    <name evidence="1" type="ORF">GLE_3340</name>
</gene>
<name>A0A0S2DJI2_LYSEN</name>
<evidence type="ECO:0000313" key="2">
    <source>
        <dbReference type="Proteomes" id="UP000061569"/>
    </source>
</evidence>
<dbReference type="KEGG" id="lez:GLE_3340"/>
<protein>
    <submittedName>
        <fullName evidence="1">Uncharacterized protein</fullName>
    </submittedName>
</protein>
<reference evidence="1 2" key="1">
    <citation type="submission" date="2015-11" db="EMBL/GenBank/DDBJ databases">
        <title>Genome sequences of Lysobacter enzymogenes strain C3 and Lysobacter antibioticus ATCC 29479.</title>
        <authorList>
            <person name="Kobayashi D.Y."/>
        </authorList>
    </citation>
    <scope>NUCLEOTIDE SEQUENCE [LARGE SCALE GENOMIC DNA]</scope>
    <source>
        <strain evidence="1 2">C3</strain>
    </source>
</reference>